<dbReference type="InterPro" id="IPR035965">
    <property type="entry name" value="PAS-like_dom_sf"/>
</dbReference>
<dbReference type="FunFam" id="3.30.565.10:FF:000006">
    <property type="entry name" value="Sensor histidine kinase WalK"/>
    <property type="match status" value="1"/>
</dbReference>
<dbReference type="CDD" id="cd00082">
    <property type="entry name" value="HisKA"/>
    <property type="match status" value="1"/>
</dbReference>
<dbReference type="InterPro" id="IPR003661">
    <property type="entry name" value="HisK_dim/P_dom"/>
</dbReference>
<keyword evidence="4" id="KW-0808">Transferase</keyword>
<dbReference type="SUPFAM" id="SSF55785">
    <property type="entry name" value="PYP-like sensor domain (PAS domain)"/>
    <property type="match status" value="1"/>
</dbReference>
<evidence type="ECO:0000256" key="1">
    <source>
        <dbReference type="ARBA" id="ARBA00000085"/>
    </source>
</evidence>
<dbReference type="InterPro" id="IPR000014">
    <property type="entry name" value="PAS"/>
</dbReference>
<keyword evidence="3" id="KW-0597">Phosphoprotein</keyword>
<organism evidence="10 11">
    <name type="scientific">Candidatus Azambacteria bacterium RBG_16_47_10</name>
    <dbReference type="NCBI Taxonomy" id="1797292"/>
    <lineage>
        <taxon>Bacteria</taxon>
        <taxon>Candidatus Azamiibacteriota</taxon>
    </lineage>
</organism>
<evidence type="ECO:0000256" key="6">
    <source>
        <dbReference type="ARBA" id="ARBA00023012"/>
    </source>
</evidence>
<dbReference type="InterPro" id="IPR003594">
    <property type="entry name" value="HATPase_dom"/>
</dbReference>
<dbReference type="Gene3D" id="3.30.450.40">
    <property type="match status" value="1"/>
</dbReference>
<dbReference type="SUPFAM" id="SSF55781">
    <property type="entry name" value="GAF domain-like"/>
    <property type="match status" value="1"/>
</dbReference>
<dbReference type="InterPro" id="IPR029016">
    <property type="entry name" value="GAF-like_dom_sf"/>
</dbReference>
<dbReference type="PROSITE" id="PS50112">
    <property type="entry name" value="PAS"/>
    <property type="match status" value="1"/>
</dbReference>
<dbReference type="Pfam" id="PF00512">
    <property type="entry name" value="HisKA"/>
    <property type="match status" value="1"/>
</dbReference>
<dbReference type="Gene3D" id="3.30.565.10">
    <property type="entry name" value="Histidine kinase-like ATPase, C-terminal domain"/>
    <property type="match status" value="1"/>
</dbReference>
<comment type="catalytic activity">
    <reaction evidence="1">
        <text>ATP + protein L-histidine = ADP + protein N-phospho-L-histidine.</text>
        <dbReference type="EC" id="2.7.13.3"/>
    </reaction>
</comment>
<evidence type="ECO:0000256" key="3">
    <source>
        <dbReference type="ARBA" id="ARBA00022553"/>
    </source>
</evidence>
<proteinExistence type="predicted"/>
<dbReference type="AlphaFoldDB" id="A0A1F5AYU8"/>
<keyword evidence="5" id="KW-0418">Kinase</keyword>
<dbReference type="PANTHER" id="PTHR43711">
    <property type="entry name" value="TWO-COMPONENT HISTIDINE KINASE"/>
    <property type="match status" value="1"/>
</dbReference>
<dbReference type="SUPFAM" id="SSF55874">
    <property type="entry name" value="ATPase domain of HSP90 chaperone/DNA topoisomerase II/histidine kinase"/>
    <property type="match status" value="1"/>
</dbReference>
<dbReference type="Proteomes" id="UP000176639">
    <property type="component" value="Unassembled WGS sequence"/>
</dbReference>
<dbReference type="InterPro" id="IPR036097">
    <property type="entry name" value="HisK_dim/P_sf"/>
</dbReference>
<evidence type="ECO:0000256" key="2">
    <source>
        <dbReference type="ARBA" id="ARBA00012438"/>
    </source>
</evidence>
<dbReference type="InterPro" id="IPR036890">
    <property type="entry name" value="HATPase_C_sf"/>
</dbReference>
<dbReference type="PROSITE" id="PS50113">
    <property type="entry name" value="PAC"/>
    <property type="match status" value="1"/>
</dbReference>
<dbReference type="GO" id="GO:0000155">
    <property type="term" value="F:phosphorelay sensor kinase activity"/>
    <property type="evidence" value="ECO:0007669"/>
    <property type="project" value="InterPro"/>
</dbReference>
<keyword evidence="6" id="KW-0902">Two-component regulatory system</keyword>
<dbReference type="SUPFAM" id="SSF47384">
    <property type="entry name" value="Homodimeric domain of signal transducing histidine kinase"/>
    <property type="match status" value="1"/>
</dbReference>
<evidence type="ECO:0000259" key="8">
    <source>
        <dbReference type="PROSITE" id="PS50112"/>
    </source>
</evidence>
<reference evidence="10 11" key="1">
    <citation type="journal article" date="2016" name="Nat. Commun.">
        <title>Thousands of microbial genomes shed light on interconnected biogeochemical processes in an aquifer system.</title>
        <authorList>
            <person name="Anantharaman K."/>
            <person name="Brown C.T."/>
            <person name="Hug L.A."/>
            <person name="Sharon I."/>
            <person name="Castelle C.J."/>
            <person name="Probst A.J."/>
            <person name="Thomas B.C."/>
            <person name="Singh A."/>
            <person name="Wilkins M.J."/>
            <person name="Karaoz U."/>
            <person name="Brodie E.L."/>
            <person name="Williams K.H."/>
            <person name="Hubbard S.S."/>
            <person name="Banfield J.F."/>
        </authorList>
    </citation>
    <scope>NUCLEOTIDE SEQUENCE [LARGE SCALE GENOMIC DNA]</scope>
</reference>
<dbReference type="Gene3D" id="1.10.287.130">
    <property type="match status" value="1"/>
</dbReference>
<dbReference type="PANTHER" id="PTHR43711:SF30">
    <property type="entry name" value="HISTIDINE KINASE"/>
    <property type="match status" value="1"/>
</dbReference>
<dbReference type="SMART" id="SM00387">
    <property type="entry name" value="HATPase_c"/>
    <property type="match status" value="1"/>
</dbReference>
<dbReference type="InterPro" id="IPR005467">
    <property type="entry name" value="His_kinase_dom"/>
</dbReference>
<accession>A0A1F5AYU8</accession>
<dbReference type="EMBL" id="MEYI01000036">
    <property type="protein sequence ID" value="OGD23561.1"/>
    <property type="molecule type" value="Genomic_DNA"/>
</dbReference>
<dbReference type="EC" id="2.7.13.3" evidence="2"/>
<dbReference type="Gene3D" id="3.30.450.20">
    <property type="entry name" value="PAS domain"/>
    <property type="match status" value="1"/>
</dbReference>
<evidence type="ECO:0000259" key="7">
    <source>
        <dbReference type="PROSITE" id="PS50109"/>
    </source>
</evidence>
<sequence length="582" mass="65063">MFTLSFRTLFAILQRAHSFETMADGLVRKKYAAVLASADNESSALTEIAHRLSSDDRQIAHKTYRAAVLKEIFERISVSLDEQEAVQIIAESLNRIVAYNALSYITFGENGEVFFRCHLGAAANKAFAENAKKKMMDALATLTGAPIREEQMRSLCFGLAYDEDAREPVRSFFSVPVFVDKKLAGLITAASTKPHYYTEAAIGVLYAVAEEAGEVVSRIQRLFLEEKNKTNSMLASISEGLIMVNAKQEIMIINKKAREILGLTGKETVSMLDIVQALYGKLDFRSAAEQIIRSQKPQLLSELETHGGIYKIMGNPVHDGQGAVIGTTFVFSDITQEKEVDRMKTEFISITSHQLRTPLSSMKWFMEMLLNNDLGELPEKQRGVLLDVYNSNERIITLVNDLLDVSRIEAGKMQNQPTPTNIIEFIKSMLPEVEQNFVKRKQKFEFIRPDSFPRVSADPKLIWQVLQNLLTNASKYTPEEGKITLTLSLANENALLTIADNGYGIPEFQKNRIFEKFFRADNITKMEGTGLGLYISKELAEASGGKLRFESAEGRGTTFYFSLPLASAAHPKSVQTSEPVIQ</sequence>
<evidence type="ECO:0000313" key="10">
    <source>
        <dbReference type="EMBL" id="OGD23561.1"/>
    </source>
</evidence>
<dbReference type="Pfam" id="PF12860">
    <property type="entry name" value="PAS_7"/>
    <property type="match status" value="1"/>
</dbReference>
<gene>
    <name evidence="10" type="ORF">A2Z10_00725</name>
</gene>
<dbReference type="Pfam" id="PF02518">
    <property type="entry name" value="HATPase_c"/>
    <property type="match status" value="1"/>
</dbReference>
<feature type="domain" description="PAS" evidence="8">
    <location>
        <begin position="226"/>
        <end position="270"/>
    </location>
</feature>
<name>A0A1F5AYU8_9BACT</name>
<dbReference type="InterPro" id="IPR050736">
    <property type="entry name" value="Sensor_HK_Regulatory"/>
</dbReference>
<feature type="domain" description="PAC" evidence="9">
    <location>
        <begin position="293"/>
        <end position="346"/>
    </location>
</feature>
<evidence type="ECO:0000259" key="9">
    <source>
        <dbReference type="PROSITE" id="PS50113"/>
    </source>
</evidence>
<evidence type="ECO:0000256" key="5">
    <source>
        <dbReference type="ARBA" id="ARBA00022777"/>
    </source>
</evidence>
<dbReference type="CDD" id="cd00075">
    <property type="entry name" value="HATPase"/>
    <property type="match status" value="1"/>
</dbReference>
<protein>
    <recommendedName>
        <fullName evidence="2">histidine kinase</fullName>
        <ecNumber evidence="2">2.7.13.3</ecNumber>
    </recommendedName>
</protein>
<dbReference type="Pfam" id="PF13185">
    <property type="entry name" value="GAF_2"/>
    <property type="match status" value="1"/>
</dbReference>
<feature type="domain" description="Histidine kinase" evidence="7">
    <location>
        <begin position="350"/>
        <end position="567"/>
    </location>
</feature>
<dbReference type="PROSITE" id="PS50109">
    <property type="entry name" value="HIS_KIN"/>
    <property type="match status" value="1"/>
</dbReference>
<evidence type="ECO:0000256" key="4">
    <source>
        <dbReference type="ARBA" id="ARBA00022679"/>
    </source>
</evidence>
<dbReference type="InterPro" id="IPR000700">
    <property type="entry name" value="PAS-assoc_C"/>
</dbReference>
<evidence type="ECO:0000313" key="11">
    <source>
        <dbReference type="Proteomes" id="UP000176639"/>
    </source>
</evidence>
<dbReference type="PRINTS" id="PR00344">
    <property type="entry name" value="BCTRLSENSOR"/>
</dbReference>
<dbReference type="InterPro" id="IPR004358">
    <property type="entry name" value="Sig_transdc_His_kin-like_C"/>
</dbReference>
<dbReference type="InterPro" id="IPR003018">
    <property type="entry name" value="GAF"/>
</dbReference>
<dbReference type="SMART" id="SM00388">
    <property type="entry name" value="HisKA"/>
    <property type="match status" value="1"/>
</dbReference>
<comment type="caution">
    <text evidence="10">The sequence shown here is derived from an EMBL/GenBank/DDBJ whole genome shotgun (WGS) entry which is preliminary data.</text>
</comment>